<keyword evidence="4" id="KW-1185">Reference proteome</keyword>
<sequence length="73" mass="8301">MDKDLLTRVGLVIATVVLYLIATRVDFYPTVVAPVAVIVVAVIMFWPRRSKAADTTTTSTREEIRHLREETQR</sequence>
<evidence type="ECO:0000256" key="1">
    <source>
        <dbReference type="SAM" id="MobiDB-lite"/>
    </source>
</evidence>
<keyword evidence="2" id="KW-0812">Transmembrane</keyword>
<dbReference type="EMBL" id="CP019688">
    <property type="protein sequence ID" value="AQQ15651.1"/>
    <property type="molecule type" value="Genomic_DNA"/>
</dbReference>
<dbReference type="AlphaFoldDB" id="A0A1Q2HXS5"/>
<reference evidence="3 4" key="1">
    <citation type="submission" date="2016-12" db="EMBL/GenBank/DDBJ databases">
        <authorList>
            <person name="Song W.-J."/>
            <person name="Kurnit D.M."/>
        </authorList>
    </citation>
    <scope>NUCLEOTIDE SEQUENCE [LARGE SCALE GENOMIC DNA]</scope>
    <source>
        <strain evidence="3 4">DSM 30827</strain>
    </source>
</reference>
<keyword evidence="2" id="KW-1133">Transmembrane helix</keyword>
<evidence type="ECO:0000256" key="2">
    <source>
        <dbReference type="SAM" id="Phobius"/>
    </source>
</evidence>
<protein>
    <submittedName>
        <fullName evidence="3">Uncharacterized protein</fullName>
    </submittedName>
</protein>
<accession>A0A1Q2HXS5</accession>
<proteinExistence type="predicted"/>
<organism evidence="3 4">
    <name type="scientific">Corynebacterium glaucum</name>
    <dbReference type="NCBI Taxonomy" id="187491"/>
    <lineage>
        <taxon>Bacteria</taxon>
        <taxon>Bacillati</taxon>
        <taxon>Actinomycetota</taxon>
        <taxon>Actinomycetes</taxon>
        <taxon>Mycobacteriales</taxon>
        <taxon>Corynebacteriaceae</taxon>
        <taxon>Corynebacterium</taxon>
    </lineage>
</organism>
<feature type="transmembrane region" description="Helical" evidence="2">
    <location>
        <begin position="5"/>
        <end position="21"/>
    </location>
</feature>
<name>A0A1Q2HXS5_9CORY</name>
<feature type="compositionally biased region" description="Basic and acidic residues" evidence="1">
    <location>
        <begin position="60"/>
        <end position="73"/>
    </location>
</feature>
<dbReference type="Proteomes" id="UP000217209">
    <property type="component" value="Chromosome"/>
</dbReference>
<feature type="transmembrane region" description="Helical" evidence="2">
    <location>
        <begin position="27"/>
        <end position="46"/>
    </location>
</feature>
<evidence type="ECO:0000313" key="3">
    <source>
        <dbReference type="EMBL" id="AQQ15651.1"/>
    </source>
</evidence>
<dbReference type="KEGG" id="cgv:CGLAU_08480"/>
<evidence type="ECO:0000313" key="4">
    <source>
        <dbReference type="Proteomes" id="UP000217209"/>
    </source>
</evidence>
<keyword evidence="2" id="KW-0472">Membrane</keyword>
<feature type="region of interest" description="Disordered" evidence="1">
    <location>
        <begin position="51"/>
        <end position="73"/>
    </location>
</feature>
<dbReference type="RefSeq" id="WP_095660315.1">
    <property type="nucleotide sequence ID" value="NZ_BAAAKB010000012.1"/>
</dbReference>
<gene>
    <name evidence="3" type="ORF">CGLAU_08480</name>
</gene>